<comment type="caution">
    <text evidence="4">The sequence shown here is derived from an EMBL/GenBank/DDBJ whole genome shotgun (WGS) entry which is preliminary data.</text>
</comment>
<feature type="domain" description="Big-1" evidence="3">
    <location>
        <begin position="337"/>
        <end position="430"/>
    </location>
</feature>
<gene>
    <name evidence="4" type="ORF">MettiDRAFT_0180</name>
</gene>
<sequence>MIKTTLFKNIVATLVCVAVISAVFAMPVSAATEPGTAAPSAAVRTASAGPTPTIASSTSLSPVVTETGKISLSVDGLGTTGTGIIQVDKPEGATVKAAYMAGASLWSAVPIADGQVKIDGQNVNWDYFVHKYTYNHWADVTSLVKEKIDAAPAGTIDFTITEDKSFNIDGTVLVVIFDDPNQVDDNTIVLLFGAQSTDGDTFNLLLADPIDKSVPDMSFDMGLGISFSYQSDSDQYSIVDVNGQRLTSAAGGEDDGESSDGELLTVGGLGDSNKNPADPDATAYSDPRQDDELYDILPFVNDGDNTITVYTENPSDDDNIFFAYFNLKSTTAIVGEGILLSPSSATATVGDSYTVTATVQDDSGNPVESKRVNINVKSGPHAGYDYAGITDTNGQVSFTYTGTAAGTDVIEASFIDNQEVVITSNEVNCVWEESGNNNNNNEIPEFPTIALPIAAIIGLAFVFHSRKEE</sequence>
<dbReference type="InterPro" id="IPR013783">
    <property type="entry name" value="Ig-like_fold"/>
</dbReference>
<evidence type="ECO:0000313" key="5">
    <source>
        <dbReference type="Proteomes" id="UP000019483"/>
    </source>
</evidence>
<proteinExistence type="inferred from homology"/>
<keyword evidence="5" id="KW-1185">Reference proteome</keyword>
<accession>W9DP17</accession>
<dbReference type="InterPro" id="IPR003344">
    <property type="entry name" value="Big_1_dom"/>
</dbReference>
<dbReference type="Proteomes" id="UP000019483">
    <property type="component" value="Unassembled WGS sequence"/>
</dbReference>
<dbReference type="AlphaFoldDB" id="W9DP17"/>
<evidence type="ECO:0000256" key="1">
    <source>
        <dbReference type="ARBA" id="ARBA00010116"/>
    </source>
</evidence>
<dbReference type="Pfam" id="PF02369">
    <property type="entry name" value="Big_1"/>
    <property type="match status" value="1"/>
</dbReference>
<dbReference type="InterPro" id="IPR008964">
    <property type="entry name" value="Invasin/intimin_cell_adhesion"/>
</dbReference>
<dbReference type="NCBIfam" id="TIGR03024">
    <property type="entry name" value="arch_PEF_CTERM"/>
    <property type="match status" value="1"/>
</dbReference>
<name>W9DP17_METTI</name>
<feature type="region of interest" description="Disordered" evidence="2">
    <location>
        <begin position="247"/>
        <end position="288"/>
    </location>
</feature>
<evidence type="ECO:0000259" key="3">
    <source>
        <dbReference type="PROSITE" id="PS51127"/>
    </source>
</evidence>
<reference evidence="4 5" key="1">
    <citation type="submission" date="2013-08" db="EMBL/GenBank/DDBJ databases">
        <authorList>
            <consortium name="DOE Joint Genome Institute"/>
            <person name="Eisen J."/>
            <person name="Huntemann M."/>
            <person name="Han J."/>
            <person name="Chen A."/>
            <person name="Kyrpides N."/>
            <person name="Mavromatis K."/>
            <person name="Markowitz V."/>
            <person name="Palaniappan K."/>
            <person name="Ivanova N."/>
            <person name="Schaumberg A."/>
            <person name="Pati A."/>
            <person name="Liolios K."/>
            <person name="Nordberg H.P."/>
            <person name="Cantor M.N."/>
            <person name="Hua S.X."/>
            <person name="Woyke T."/>
        </authorList>
    </citation>
    <scope>NUCLEOTIDE SEQUENCE [LARGE SCALE GENOMIC DNA]</scope>
    <source>
        <strain evidence="4 5">DSM 2278</strain>
    </source>
</reference>
<dbReference type="SUPFAM" id="SSF49373">
    <property type="entry name" value="Invasin/intimin cell-adhesion fragments"/>
    <property type="match status" value="1"/>
</dbReference>
<dbReference type="EMBL" id="AZAJ01000001">
    <property type="protein sequence ID" value="ETA66780.1"/>
    <property type="molecule type" value="Genomic_DNA"/>
</dbReference>
<dbReference type="InterPro" id="IPR017474">
    <property type="entry name" value="PEF_CTERM_C"/>
</dbReference>
<protein>
    <submittedName>
        <fullName evidence="4">Ig-like domain group 1-containing protein</fullName>
    </submittedName>
</protein>
<evidence type="ECO:0000313" key="4">
    <source>
        <dbReference type="EMBL" id="ETA66780.1"/>
    </source>
</evidence>
<evidence type="ECO:0000256" key="2">
    <source>
        <dbReference type="SAM" id="MobiDB-lite"/>
    </source>
</evidence>
<organism evidence="4 5">
    <name type="scientific">Methanolobus tindarius DSM 2278</name>
    <dbReference type="NCBI Taxonomy" id="1090322"/>
    <lineage>
        <taxon>Archaea</taxon>
        <taxon>Methanobacteriati</taxon>
        <taxon>Methanobacteriota</taxon>
        <taxon>Stenosarchaea group</taxon>
        <taxon>Methanomicrobia</taxon>
        <taxon>Methanosarcinales</taxon>
        <taxon>Methanosarcinaceae</taxon>
        <taxon>Methanolobus</taxon>
    </lineage>
</organism>
<dbReference type="STRING" id="1090322.MettiDRAFT_0180"/>
<dbReference type="Gene3D" id="2.60.40.10">
    <property type="entry name" value="Immunoglobulins"/>
    <property type="match status" value="1"/>
</dbReference>
<dbReference type="RefSeq" id="WP_023843917.1">
    <property type="nucleotide sequence ID" value="NZ_AZAJ01000001.1"/>
</dbReference>
<dbReference type="Pfam" id="PF26596">
    <property type="entry name" value="PEF-CTERM_ARCH"/>
    <property type="match status" value="1"/>
</dbReference>
<comment type="similarity">
    <text evidence="1">Belongs to the intimin/invasin family.</text>
</comment>
<dbReference type="PROSITE" id="PS51127">
    <property type="entry name" value="BIG1"/>
    <property type="match status" value="1"/>
</dbReference>
<dbReference type="SMART" id="SM00634">
    <property type="entry name" value="BID_1"/>
    <property type="match status" value="1"/>
</dbReference>